<dbReference type="OrthoDB" id="9802553at2"/>
<dbReference type="NCBIfam" id="TIGR02492">
    <property type="entry name" value="flgK_ends"/>
    <property type="match status" value="1"/>
</dbReference>
<gene>
    <name evidence="10" type="ORF">SAMN05660284_01746</name>
</gene>
<dbReference type="Pfam" id="PF22638">
    <property type="entry name" value="FlgK_D1"/>
    <property type="match status" value="1"/>
</dbReference>
<dbReference type="PANTHER" id="PTHR30033">
    <property type="entry name" value="FLAGELLAR HOOK-ASSOCIATED PROTEIN 1"/>
    <property type="match status" value="1"/>
</dbReference>
<dbReference type="InterPro" id="IPR053927">
    <property type="entry name" value="FlgK_helical"/>
</dbReference>
<evidence type="ECO:0000259" key="9">
    <source>
        <dbReference type="Pfam" id="PF22638"/>
    </source>
</evidence>
<evidence type="ECO:0000256" key="3">
    <source>
        <dbReference type="ARBA" id="ARBA00009677"/>
    </source>
</evidence>
<keyword evidence="5" id="KW-0964">Secreted</keyword>
<dbReference type="RefSeq" id="WP_091194611.1">
    <property type="nucleotide sequence ID" value="NZ_FOVE01000011.1"/>
</dbReference>
<dbReference type="InterPro" id="IPR002371">
    <property type="entry name" value="FlgK"/>
</dbReference>
<evidence type="ECO:0000259" key="7">
    <source>
        <dbReference type="Pfam" id="PF06429"/>
    </source>
</evidence>
<feature type="domain" description="Flagellar hook-associated protein 1 D2-like" evidence="8">
    <location>
        <begin position="349"/>
        <end position="430"/>
    </location>
</feature>
<dbReference type="Pfam" id="PF06429">
    <property type="entry name" value="Flg_bbr_C"/>
    <property type="match status" value="1"/>
</dbReference>
<feature type="domain" description="Flagellar basal-body/hook protein C-terminal" evidence="7">
    <location>
        <begin position="630"/>
        <end position="669"/>
    </location>
</feature>
<name>A0A1I4ZWE7_9NEIS</name>
<keyword evidence="10" id="KW-0969">Cilium</keyword>
<dbReference type="SUPFAM" id="SSF64518">
    <property type="entry name" value="Phase 1 flagellin"/>
    <property type="match status" value="2"/>
</dbReference>
<dbReference type="Proteomes" id="UP000242869">
    <property type="component" value="Unassembled WGS sequence"/>
</dbReference>
<evidence type="ECO:0000256" key="4">
    <source>
        <dbReference type="ARBA" id="ARBA00016244"/>
    </source>
</evidence>
<evidence type="ECO:0000256" key="5">
    <source>
        <dbReference type="ARBA" id="ARBA00022525"/>
    </source>
</evidence>
<dbReference type="GO" id="GO:0005576">
    <property type="term" value="C:extracellular region"/>
    <property type="evidence" value="ECO:0007669"/>
    <property type="project" value="UniProtKB-SubCell"/>
</dbReference>
<dbReference type="PANTHER" id="PTHR30033:SF1">
    <property type="entry name" value="FLAGELLAR HOOK-ASSOCIATED PROTEIN 1"/>
    <property type="match status" value="1"/>
</dbReference>
<dbReference type="STRING" id="83765.SAMN05660284_01746"/>
<evidence type="ECO:0000313" key="10">
    <source>
        <dbReference type="EMBL" id="SFN54537.1"/>
    </source>
</evidence>
<evidence type="ECO:0000256" key="6">
    <source>
        <dbReference type="ARBA" id="ARBA00023143"/>
    </source>
</evidence>
<feature type="domain" description="Flagellar hook-associated protein FlgK helical" evidence="9">
    <location>
        <begin position="94"/>
        <end position="327"/>
    </location>
</feature>
<dbReference type="AlphaFoldDB" id="A0A1I4ZWE7"/>
<accession>A0A1I4ZWE7</accession>
<dbReference type="InterPro" id="IPR049119">
    <property type="entry name" value="FlgK_D2-like"/>
</dbReference>
<dbReference type="EMBL" id="FOVE01000011">
    <property type="protein sequence ID" value="SFN54537.1"/>
    <property type="molecule type" value="Genomic_DNA"/>
</dbReference>
<reference evidence="11" key="1">
    <citation type="submission" date="2016-10" db="EMBL/GenBank/DDBJ databases">
        <authorList>
            <person name="Varghese N."/>
            <person name="Submissions S."/>
        </authorList>
    </citation>
    <scope>NUCLEOTIDE SEQUENCE [LARGE SCALE GENOMIC DNA]</scope>
    <source>
        <strain evidence="11">DSM 6150</strain>
    </source>
</reference>
<comment type="subcellular location">
    <subcellularLocation>
        <location evidence="1">Bacterial flagellum</location>
    </subcellularLocation>
    <subcellularLocation>
        <location evidence="2">Secreted</location>
    </subcellularLocation>
</comment>
<comment type="similarity">
    <text evidence="3">Belongs to the flagella basal body rod proteins family.</text>
</comment>
<dbReference type="GO" id="GO:0044780">
    <property type="term" value="P:bacterial-type flagellum assembly"/>
    <property type="evidence" value="ECO:0007669"/>
    <property type="project" value="InterPro"/>
</dbReference>
<keyword evidence="6" id="KW-0975">Bacterial flagellum</keyword>
<dbReference type="GO" id="GO:0009424">
    <property type="term" value="C:bacterial-type flagellum hook"/>
    <property type="evidence" value="ECO:0007669"/>
    <property type="project" value="InterPro"/>
</dbReference>
<evidence type="ECO:0000256" key="1">
    <source>
        <dbReference type="ARBA" id="ARBA00004365"/>
    </source>
</evidence>
<keyword evidence="10" id="KW-0282">Flagellum</keyword>
<sequence length="672" mass="70919">MGSSVYGIAVTGLNAANLGLTTAGHNIANANTEGYSRQTITQSAPYPQGSGSGYVGLGVRVDTIVRAYDRFAVQQLNSAQTKSSYYEAYLDHVQEIDNIVADSSTGISPALQDFFSAVQNVATNPSDTASRQTLLSMTQTLVNRFQTFDQRLTEMRDSLNGEITDAVSSINSYGKQIADLNNQIVVAQSAGQPPNDLLDKRDQMVLELNKLVKASTVSQPDGSINVFIGSGQSLVTGGTNFSLVATQALSDPRRITVGYTQQNGSIVYLPENLLGGGQLGALLDYRSKSLDVAQNSLAQVAVGLAENLNKQQQVGMDLYGNAGKTLFSYNTTTVGTATPPAIGSIQAFSTNTGTGALTGYIQDTSQLTNSDFELSYDATSTNYTLTKLTDGTKTTITAANMTAGYVVPNTGLFLQMAGAPANNDRFSIRPYSGFVNSLAMRMTDPREVAAAQQVRAQTKNFSLVDGSLSASTNTGTAKVTSLTVDSPSTVTTSAATDPNLQDKVGIRFTSATQYTLYDMSGAAPVVISAGNTYTSGTPIELNGWNLTLNGVPATGDQFVIVPNTGGSEDNGNALQMAGLQTSKKMLGSSATYQDTYGSMVATIGTQTNEAKIMSEAQETVLSQAQDKRDSISGVNLDEEAASLLRYQQAYMAASKVIQIAQKAFDQLMTLGS</sequence>
<protein>
    <recommendedName>
        <fullName evidence="4">Flagellar hook-associated protein 1</fullName>
    </recommendedName>
</protein>
<organism evidence="10 11">
    <name type="scientific">Formivibrio citricus</name>
    <dbReference type="NCBI Taxonomy" id="83765"/>
    <lineage>
        <taxon>Bacteria</taxon>
        <taxon>Pseudomonadati</taxon>
        <taxon>Pseudomonadota</taxon>
        <taxon>Betaproteobacteria</taxon>
        <taxon>Neisseriales</taxon>
        <taxon>Chitinibacteraceae</taxon>
        <taxon>Formivibrio</taxon>
    </lineage>
</organism>
<dbReference type="GO" id="GO:0005198">
    <property type="term" value="F:structural molecule activity"/>
    <property type="evidence" value="ECO:0007669"/>
    <property type="project" value="InterPro"/>
</dbReference>
<evidence type="ECO:0000313" key="11">
    <source>
        <dbReference type="Proteomes" id="UP000242869"/>
    </source>
</evidence>
<dbReference type="Pfam" id="PF21158">
    <property type="entry name" value="flgK_1st_1"/>
    <property type="match status" value="1"/>
</dbReference>
<keyword evidence="11" id="KW-1185">Reference proteome</keyword>
<evidence type="ECO:0000259" key="8">
    <source>
        <dbReference type="Pfam" id="PF21158"/>
    </source>
</evidence>
<dbReference type="PRINTS" id="PR01005">
    <property type="entry name" value="FLGHOOKAP1"/>
</dbReference>
<dbReference type="InterPro" id="IPR010930">
    <property type="entry name" value="Flg_bb/hook_C_dom"/>
</dbReference>
<evidence type="ECO:0000256" key="2">
    <source>
        <dbReference type="ARBA" id="ARBA00004613"/>
    </source>
</evidence>
<proteinExistence type="inferred from homology"/>
<keyword evidence="10" id="KW-0966">Cell projection</keyword>